<keyword evidence="2" id="KW-1185">Reference proteome</keyword>
<dbReference type="RefSeq" id="WP_377580201.1">
    <property type="nucleotide sequence ID" value="NZ_JBHTKA010000007.1"/>
</dbReference>
<name>A0ABW3K4L2_9BACT</name>
<gene>
    <name evidence="1" type="ORF">ACFQ21_15575</name>
</gene>
<evidence type="ECO:0000313" key="2">
    <source>
        <dbReference type="Proteomes" id="UP001597112"/>
    </source>
</evidence>
<sequence length="123" mass="14681">MQRFIITWALALGVTLQVCAQKDTVRHDERNFTNPESFYNSELPKDTEPFRDSVRLEENQVPKKLKKTLQRDKLYHGWEDAGIYFNTNTKLYMLYLPVDSMMRKYGFDEYGKVVTFTQFIRQP</sequence>
<reference evidence="2" key="1">
    <citation type="journal article" date="2019" name="Int. J. Syst. Evol. Microbiol.">
        <title>The Global Catalogue of Microorganisms (GCM) 10K type strain sequencing project: providing services to taxonomists for standard genome sequencing and annotation.</title>
        <authorList>
            <consortium name="The Broad Institute Genomics Platform"/>
            <consortium name="The Broad Institute Genome Sequencing Center for Infectious Disease"/>
            <person name="Wu L."/>
            <person name="Ma J."/>
        </authorList>
    </citation>
    <scope>NUCLEOTIDE SEQUENCE [LARGE SCALE GENOMIC DNA]</scope>
    <source>
        <strain evidence="2">CCUG 58938</strain>
    </source>
</reference>
<dbReference type="EMBL" id="JBHTKA010000007">
    <property type="protein sequence ID" value="MFD1000746.1"/>
    <property type="molecule type" value="Genomic_DNA"/>
</dbReference>
<comment type="caution">
    <text evidence="1">The sequence shown here is derived from an EMBL/GenBank/DDBJ whole genome shotgun (WGS) entry which is preliminary data.</text>
</comment>
<accession>A0ABW3K4L2</accession>
<evidence type="ECO:0000313" key="1">
    <source>
        <dbReference type="EMBL" id="MFD1000746.1"/>
    </source>
</evidence>
<protein>
    <submittedName>
        <fullName evidence="1">Uncharacterized protein</fullName>
    </submittedName>
</protein>
<organism evidence="1 2">
    <name type="scientific">Ohtaekwangia kribbensis</name>
    <dbReference type="NCBI Taxonomy" id="688913"/>
    <lineage>
        <taxon>Bacteria</taxon>
        <taxon>Pseudomonadati</taxon>
        <taxon>Bacteroidota</taxon>
        <taxon>Cytophagia</taxon>
        <taxon>Cytophagales</taxon>
        <taxon>Fulvivirgaceae</taxon>
        <taxon>Ohtaekwangia</taxon>
    </lineage>
</organism>
<proteinExistence type="predicted"/>
<dbReference type="Proteomes" id="UP001597112">
    <property type="component" value="Unassembled WGS sequence"/>
</dbReference>